<dbReference type="InParanoid" id="A0A067PH75"/>
<feature type="domain" description="Nephrocystin 3-like N-terminal" evidence="3">
    <location>
        <begin position="5"/>
        <end position="135"/>
    </location>
</feature>
<evidence type="ECO:0000313" key="4">
    <source>
        <dbReference type="EMBL" id="KDQ54149.1"/>
    </source>
</evidence>
<feature type="non-terminal residue" evidence="4">
    <location>
        <position position="135"/>
    </location>
</feature>
<keyword evidence="2" id="KW-1133">Transmembrane helix</keyword>
<evidence type="ECO:0000313" key="5">
    <source>
        <dbReference type="Proteomes" id="UP000027265"/>
    </source>
</evidence>
<dbReference type="EMBL" id="KL197730">
    <property type="protein sequence ID" value="KDQ54149.1"/>
    <property type="molecule type" value="Genomic_DNA"/>
</dbReference>
<dbReference type="HOGENOM" id="CLU_000288_6_8_1"/>
<feature type="transmembrane region" description="Helical" evidence="2">
    <location>
        <begin position="110"/>
        <end position="129"/>
    </location>
</feature>
<dbReference type="AlphaFoldDB" id="A0A067PH75"/>
<gene>
    <name evidence="4" type="ORF">JAAARDRAFT_107722</name>
</gene>
<evidence type="ECO:0000256" key="1">
    <source>
        <dbReference type="ARBA" id="ARBA00022737"/>
    </source>
</evidence>
<feature type="non-terminal residue" evidence="4">
    <location>
        <position position="1"/>
    </location>
</feature>
<dbReference type="Gene3D" id="3.40.50.300">
    <property type="entry name" value="P-loop containing nucleotide triphosphate hydrolases"/>
    <property type="match status" value="1"/>
</dbReference>
<dbReference type="SUPFAM" id="SSF52540">
    <property type="entry name" value="P-loop containing nucleoside triphosphate hydrolases"/>
    <property type="match status" value="1"/>
</dbReference>
<dbReference type="STRING" id="933084.A0A067PH75"/>
<keyword evidence="2" id="KW-0812">Transmembrane</keyword>
<keyword evidence="2" id="KW-0472">Membrane</keyword>
<keyword evidence="1" id="KW-0677">Repeat</keyword>
<keyword evidence="5" id="KW-1185">Reference proteome</keyword>
<dbReference type="Pfam" id="PF24883">
    <property type="entry name" value="NPHP3_N"/>
    <property type="match status" value="1"/>
</dbReference>
<proteinExistence type="predicted"/>
<reference evidence="5" key="1">
    <citation type="journal article" date="2014" name="Proc. Natl. Acad. Sci. U.S.A.">
        <title>Extensive sampling of basidiomycete genomes demonstrates inadequacy of the white-rot/brown-rot paradigm for wood decay fungi.</title>
        <authorList>
            <person name="Riley R."/>
            <person name="Salamov A.A."/>
            <person name="Brown D.W."/>
            <person name="Nagy L.G."/>
            <person name="Floudas D."/>
            <person name="Held B.W."/>
            <person name="Levasseur A."/>
            <person name="Lombard V."/>
            <person name="Morin E."/>
            <person name="Otillar R."/>
            <person name="Lindquist E.A."/>
            <person name="Sun H."/>
            <person name="LaButti K.M."/>
            <person name="Schmutz J."/>
            <person name="Jabbour D."/>
            <person name="Luo H."/>
            <person name="Baker S.E."/>
            <person name="Pisabarro A.G."/>
            <person name="Walton J.D."/>
            <person name="Blanchette R.A."/>
            <person name="Henrissat B."/>
            <person name="Martin F."/>
            <person name="Cullen D."/>
            <person name="Hibbett D.S."/>
            <person name="Grigoriev I.V."/>
        </authorList>
    </citation>
    <scope>NUCLEOTIDE SEQUENCE [LARGE SCALE GENOMIC DNA]</scope>
    <source>
        <strain evidence="5">MUCL 33604</strain>
    </source>
</reference>
<evidence type="ECO:0000256" key="2">
    <source>
        <dbReference type="SAM" id="Phobius"/>
    </source>
</evidence>
<dbReference type="InterPro" id="IPR056884">
    <property type="entry name" value="NPHP3-like_N"/>
</dbReference>
<name>A0A067PH75_9AGAM</name>
<organism evidence="4 5">
    <name type="scientific">Jaapia argillacea MUCL 33604</name>
    <dbReference type="NCBI Taxonomy" id="933084"/>
    <lineage>
        <taxon>Eukaryota</taxon>
        <taxon>Fungi</taxon>
        <taxon>Dikarya</taxon>
        <taxon>Basidiomycota</taxon>
        <taxon>Agaricomycotina</taxon>
        <taxon>Agaricomycetes</taxon>
        <taxon>Agaricomycetidae</taxon>
        <taxon>Jaapiales</taxon>
        <taxon>Jaapiaceae</taxon>
        <taxon>Jaapia</taxon>
    </lineage>
</organism>
<accession>A0A067PH75</accession>
<dbReference type="Proteomes" id="UP000027265">
    <property type="component" value="Unassembled WGS sequence"/>
</dbReference>
<sequence length="135" mass="15167">CLKDTCEDIVEKVLNWEAADYGPHIFWLHGLAGLGKSTITCTVADRLEILATTFFFSQDSTNCSNIDQFFPTIAQQLAISHSFVCKDMDNILKKDLYILDKDPKPHFKTLILDMICCYAGLFPALIVVIDALDEC</sequence>
<dbReference type="OrthoDB" id="3269932at2759"/>
<protein>
    <recommendedName>
        <fullName evidence="3">Nephrocystin 3-like N-terminal domain-containing protein</fullName>
    </recommendedName>
</protein>
<evidence type="ECO:0000259" key="3">
    <source>
        <dbReference type="Pfam" id="PF24883"/>
    </source>
</evidence>
<dbReference type="InterPro" id="IPR027417">
    <property type="entry name" value="P-loop_NTPase"/>
</dbReference>